<feature type="transmembrane region" description="Helical" evidence="16">
    <location>
        <begin position="375"/>
        <end position="396"/>
    </location>
</feature>
<dbReference type="Gene3D" id="3.90.1150.10">
    <property type="entry name" value="Aspartate Aminotransferase, domain 1"/>
    <property type="match status" value="1"/>
</dbReference>
<dbReference type="UniPathway" id="UPA00135">
    <property type="reaction ID" value="UER00197"/>
</dbReference>
<evidence type="ECO:0000256" key="4">
    <source>
        <dbReference type="ARBA" id="ARBA00006904"/>
    </source>
</evidence>
<keyword evidence="8" id="KW-0808">Transferase</keyword>
<comment type="catalytic activity">
    <reaction evidence="14">
        <text>4-(phosphooxy)-L-threonine + 2-oxoglutarate = (R)-3-hydroxy-2-oxo-4-phosphooxybutanoate + L-glutamate</text>
        <dbReference type="Rhea" id="RHEA:16573"/>
        <dbReference type="ChEBI" id="CHEBI:16810"/>
        <dbReference type="ChEBI" id="CHEBI:29985"/>
        <dbReference type="ChEBI" id="CHEBI:58452"/>
        <dbReference type="ChEBI" id="CHEBI:58538"/>
        <dbReference type="EC" id="2.6.1.52"/>
    </reaction>
</comment>
<feature type="transmembrane region" description="Helical" evidence="16">
    <location>
        <begin position="211"/>
        <end position="236"/>
    </location>
</feature>
<dbReference type="InterPro" id="IPR018499">
    <property type="entry name" value="Tetraspanin/Peripherin"/>
</dbReference>
<evidence type="ECO:0000256" key="2">
    <source>
        <dbReference type="ARBA" id="ARBA00004141"/>
    </source>
</evidence>
<dbReference type="EC" id="2.6.1.52" evidence="5"/>
<dbReference type="GO" id="GO:0016020">
    <property type="term" value="C:membrane"/>
    <property type="evidence" value="ECO:0007669"/>
    <property type="project" value="UniProtKB-SubCell"/>
</dbReference>
<organism evidence="18 19">
    <name type="scientific">Macrostomum lignano</name>
    <dbReference type="NCBI Taxonomy" id="282301"/>
    <lineage>
        <taxon>Eukaryota</taxon>
        <taxon>Metazoa</taxon>
        <taxon>Spiralia</taxon>
        <taxon>Lophotrochozoa</taxon>
        <taxon>Platyhelminthes</taxon>
        <taxon>Rhabditophora</taxon>
        <taxon>Macrostomorpha</taxon>
        <taxon>Macrostomida</taxon>
        <taxon>Macrostomidae</taxon>
        <taxon>Macrostomum</taxon>
    </lineage>
</organism>
<evidence type="ECO:0000256" key="9">
    <source>
        <dbReference type="ARBA" id="ARBA00022692"/>
    </source>
</evidence>
<evidence type="ECO:0000256" key="16">
    <source>
        <dbReference type="SAM" id="Phobius"/>
    </source>
</evidence>
<sequence>VTSRNDSLYNTPPTFSIYVTGLVMQWVRDSGGVARMQELSREKSSLLYNLIENSQGFYYCPVDKSCRSRMNIVFRLSGGEALEKRFAEEAAKQGLTNLEGHRSIGGLRASLYNAVTIADTRTLASFMRDFAKRKFEDERKNSQLRPPKSLLTELFKGRKPIFYVLEIIEKHLKEMYLELFNALTFSLGVILIATGYFLIGQKSQVYDLYGPTFPMALLIVISIGITIAAVVSDTSFYKSSSSAGSCQILIFILLIVLILSLELSAAVAGLALPDYIRSIASRNIQQQMANYPKANASASFADGREPWIDVVQRSFGCCGLNGSSDWLRHQARPPASCCTTRVSQSTPVTGCNASSVHSAGCDDVIKAWLTGEVRVFAGIAAGICLLQLVSVGAMLYKKSTWRPKLLPTEVETKADLVDGTR</sequence>
<dbReference type="Gene3D" id="1.10.1450.10">
    <property type="entry name" value="Tetraspanin"/>
    <property type="match status" value="1"/>
</dbReference>
<dbReference type="Pfam" id="PF00266">
    <property type="entry name" value="Aminotran_5"/>
    <property type="match status" value="1"/>
</dbReference>
<evidence type="ECO:0000256" key="7">
    <source>
        <dbReference type="ARBA" id="ARBA00022605"/>
    </source>
</evidence>
<evidence type="ECO:0000256" key="10">
    <source>
        <dbReference type="ARBA" id="ARBA00022898"/>
    </source>
</evidence>
<keyword evidence="6" id="KW-0032">Aminotransferase</keyword>
<evidence type="ECO:0000256" key="14">
    <source>
        <dbReference type="ARBA" id="ARBA00047630"/>
    </source>
</evidence>
<keyword evidence="9 16" id="KW-0812">Transmembrane</keyword>
<evidence type="ECO:0000256" key="8">
    <source>
        <dbReference type="ARBA" id="ARBA00022679"/>
    </source>
</evidence>
<evidence type="ECO:0000313" key="18">
    <source>
        <dbReference type="Proteomes" id="UP000095280"/>
    </source>
</evidence>
<dbReference type="PANTHER" id="PTHR43247:SF1">
    <property type="entry name" value="PHOSPHOSERINE AMINOTRANSFERASE"/>
    <property type="match status" value="1"/>
</dbReference>
<dbReference type="InterPro" id="IPR022278">
    <property type="entry name" value="Pser_aminoTfrase"/>
</dbReference>
<evidence type="ECO:0000259" key="17">
    <source>
        <dbReference type="Pfam" id="PF00266"/>
    </source>
</evidence>
<dbReference type="GO" id="GO:0006564">
    <property type="term" value="P:L-serine biosynthetic process"/>
    <property type="evidence" value="ECO:0007669"/>
    <property type="project" value="UniProtKB-KW"/>
</dbReference>
<comment type="subcellular location">
    <subcellularLocation>
        <location evidence="2">Membrane</location>
        <topology evidence="2">Multi-pass membrane protein</topology>
    </subcellularLocation>
</comment>
<dbReference type="AlphaFoldDB" id="A0A1I8ISC2"/>
<keyword evidence="18" id="KW-1185">Reference proteome</keyword>
<keyword evidence="12 16" id="KW-0472">Membrane</keyword>
<feature type="domain" description="Aminotransferase class V" evidence="17">
    <location>
        <begin position="5"/>
        <end position="120"/>
    </location>
</feature>
<dbReference type="GO" id="GO:0030170">
    <property type="term" value="F:pyridoxal phosphate binding"/>
    <property type="evidence" value="ECO:0007669"/>
    <property type="project" value="TreeGrafter"/>
</dbReference>
<dbReference type="InterPro" id="IPR008952">
    <property type="entry name" value="Tetraspanin_EC2_sf"/>
</dbReference>
<evidence type="ECO:0000256" key="5">
    <source>
        <dbReference type="ARBA" id="ARBA00013030"/>
    </source>
</evidence>
<evidence type="ECO:0000256" key="6">
    <source>
        <dbReference type="ARBA" id="ARBA00022576"/>
    </source>
</evidence>
<comment type="similarity">
    <text evidence="4">Belongs to the class-V pyridoxal-phosphate-dependent aminotransferase family. SerC subfamily.</text>
</comment>
<keyword evidence="11 16" id="KW-1133">Transmembrane helix</keyword>
<name>A0A1I8ISC2_9PLAT</name>
<dbReference type="GO" id="GO:0004648">
    <property type="term" value="F:O-phospho-L-serine:2-oxoglutarate aminotransferase activity"/>
    <property type="evidence" value="ECO:0007669"/>
    <property type="project" value="UniProtKB-EC"/>
</dbReference>
<keyword evidence="13" id="KW-0718">Serine biosynthesis</keyword>
<evidence type="ECO:0000313" key="19">
    <source>
        <dbReference type="WBParaSite" id="maker-uti_cns_0016319-snap-gene-0.2-mRNA-1"/>
    </source>
</evidence>
<dbReference type="SUPFAM" id="SSF53383">
    <property type="entry name" value="PLP-dependent transferases"/>
    <property type="match status" value="1"/>
</dbReference>
<dbReference type="Gene3D" id="3.40.640.10">
    <property type="entry name" value="Type I PLP-dependent aspartate aminotransferase-like (Major domain)"/>
    <property type="match status" value="1"/>
</dbReference>
<dbReference type="FunFam" id="3.90.1150.10:FF:000006">
    <property type="entry name" value="Phosphoserine aminotransferase"/>
    <property type="match status" value="1"/>
</dbReference>
<accession>A0A1I8ISC2</accession>
<proteinExistence type="inferred from homology"/>
<dbReference type="InterPro" id="IPR000192">
    <property type="entry name" value="Aminotrans_V_dom"/>
</dbReference>
<evidence type="ECO:0000256" key="15">
    <source>
        <dbReference type="ARBA" id="ARBA00049007"/>
    </source>
</evidence>
<dbReference type="Pfam" id="PF00335">
    <property type="entry name" value="Tetraspanin"/>
    <property type="match status" value="1"/>
</dbReference>
<evidence type="ECO:0000256" key="12">
    <source>
        <dbReference type="ARBA" id="ARBA00023136"/>
    </source>
</evidence>
<keyword evidence="7" id="KW-0028">Amino-acid biosynthesis</keyword>
<dbReference type="WBParaSite" id="maker-uti_cns_0016319-snap-gene-0.2-mRNA-1">
    <property type="protein sequence ID" value="maker-uti_cns_0016319-snap-gene-0.2-mRNA-1"/>
    <property type="gene ID" value="maker-uti_cns_0016319-snap-gene-0.2"/>
</dbReference>
<comment type="cofactor">
    <cofactor evidence="1">
        <name>pyridoxal 5'-phosphate</name>
        <dbReference type="ChEBI" id="CHEBI:597326"/>
    </cofactor>
</comment>
<feature type="transmembrane region" description="Helical" evidence="16">
    <location>
        <begin position="248"/>
        <end position="272"/>
    </location>
</feature>
<dbReference type="CDD" id="cd03127">
    <property type="entry name" value="tetraspanin_LEL"/>
    <property type="match status" value="1"/>
</dbReference>
<dbReference type="InterPro" id="IPR015421">
    <property type="entry name" value="PyrdxlP-dep_Trfase_major"/>
</dbReference>
<evidence type="ECO:0000256" key="3">
    <source>
        <dbReference type="ARBA" id="ARBA00005099"/>
    </source>
</evidence>
<dbReference type="Proteomes" id="UP000095280">
    <property type="component" value="Unplaced"/>
</dbReference>
<dbReference type="InterPro" id="IPR015424">
    <property type="entry name" value="PyrdxlP-dep_Trfase"/>
</dbReference>
<comment type="catalytic activity">
    <reaction evidence="15">
        <text>O-phospho-L-serine + 2-oxoglutarate = 3-phosphooxypyruvate + L-glutamate</text>
        <dbReference type="Rhea" id="RHEA:14329"/>
        <dbReference type="ChEBI" id="CHEBI:16810"/>
        <dbReference type="ChEBI" id="CHEBI:18110"/>
        <dbReference type="ChEBI" id="CHEBI:29985"/>
        <dbReference type="ChEBI" id="CHEBI:57524"/>
        <dbReference type="EC" id="2.6.1.52"/>
    </reaction>
</comment>
<keyword evidence="10" id="KW-0663">Pyridoxal phosphate</keyword>
<dbReference type="InterPro" id="IPR015422">
    <property type="entry name" value="PyrdxlP-dep_Trfase_small"/>
</dbReference>
<dbReference type="SUPFAM" id="SSF48652">
    <property type="entry name" value="Tetraspanin"/>
    <property type="match status" value="1"/>
</dbReference>
<evidence type="ECO:0000256" key="13">
    <source>
        <dbReference type="ARBA" id="ARBA00023299"/>
    </source>
</evidence>
<evidence type="ECO:0000256" key="11">
    <source>
        <dbReference type="ARBA" id="ARBA00022989"/>
    </source>
</evidence>
<reference evidence="19" key="1">
    <citation type="submission" date="2016-11" db="UniProtKB">
        <authorList>
            <consortium name="WormBaseParasite"/>
        </authorList>
    </citation>
    <scope>IDENTIFICATION</scope>
</reference>
<dbReference type="UniPathway" id="UPA00244">
    <property type="reaction ID" value="UER00311"/>
</dbReference>
<comment type="pathway">
    <text evidence="3">Amino-acid biosynthesis; L-serine biosynthesis; L-serine from 3-phospho-D-glycerate: step 2/3.</text>
</comment>
<dbReference type="PANTHER" id="PTHR43247">
    <property type="entry name" value="PHOSPHOSERINE AMINOTRANSFERASE"/>
    <property type="match status" value="1"/>
</dbReference>
<evidence type="ECO:0000256" key="1">
    <source>
        <dbReference type="ARBA" id="ARBA00001933"/>
    </source>
</evidence>
<feature type="transmembrane region" description="Helical" evidence="16">
    <location>
        <begin position="179"/>
        <end position="199"/>
    </location>
</feature>
<dbReference type="GO" id="GO:0005737">
    <property type="term" value="C:cytoplasm"/>
    <property type="evidence" value="ECO:0007669"/>
    <property type="project" value="TreeGrafter"/>
</dbReference>
<protein>
    <recommendedName>
        <fullName evidence="5">phosphoserine transaminase</fullName>
        <ecNumber evidence="5">2.6.1.52</ecNumber>
    </recommendedName>
</protein>